<dbReference type="AlphaFoldDB" id="A0AA38H9X5"/>
<protein>
    <submittedName>
        <fullName evidence="5">Ankyrin repeat-containing domain protein</fullName>
    </submittedName>
</protein>
<sequence length="202" mass="21853">MEGPSDSFLTAADWLATSPSAAKLSSEAKLELYGLYKLATVGQTKEARPSFFNPTGRAKHDAWVEQTAKYPTPEAASERYMAIAEELGWERQSQGPKGMGVKVSTMAGEIERGSSELHEAVIADDRPKVAALLKTPGLVNERDEYGYSPLHLAADRGLAEMTKLLLQHGADTAAKDEDDQTPLELATVTGRIEVADLLRHAS</sequence>
<dbReference type="GO" id="GO:0000062">
    <property type="term" value="F:fatty-acyl-CoA binding"/>
    <property type="evidence" value="ECO:0007669"/>
    <property type="project" value="InterPro"/>
</dbReference>
<dbReference type="PROSITE" id="PS51228">
    <property type="entry name" value="ACB_2"/>
    <property type="match status" value="1"/>
</dbReference>
<evidence type="ECO:0000256" key="3">
    <source>
        <dbReference type="PROSITE-ProRule" id="PRU00023"/>
    </source>
</evidence>
<dbReference type="InterPro" id="IPR035984">
    <property type="entry name" value="Acyl-CoA-binding_sf"/>
</dbReference>
<dbReference type="PANTHER" id="PTHR24171">
    <property type="entry name" value="ANKYRIN REPEAT DOMAIN-CONTAINING PROTEIN 39-RELATED"/>
    <property type="match status" value="1"/>
</dbReference>
<dbReference type="PROSITE" id="PS50088">
    <property type="entry name" value="ANK_REPEAT"/>
    <property type="match status" value="1"/>
</dbReference>
<dbReference type="EMBL" id="JAKWFO010000005">
    <property type="protein sequence ID" value="KAI9636498.1"/>
    <property type="molecule type" value="Genomic_DNA"/>
</dbReference>
<dbReference type="InterPro" id="IPR014352">
    <property type="entry name" value="FERM/acyl-CoA-bd_prot_sf"/>
</dbReference>
<evidence type="ECO:0000256" key="2">
    <source>
        <dbReference type="ARBA" id="ARBA00023043"/>
    </source>
</evidence>
<keyword evidence="6" id="KW-1185">Reference proteome</keyword>
<dbReference type="Proteomes" id="UP001164286">
    <property type="component" value="Unassembled WGS sequence"/>
</dbReference>
<dbReference type="RefSeq" id="XP_052946275.1">
    <property type="nucleotide sequence ID" value="XM_053093284.1"/>
</dbReference>
<evidence type="ECO:0000256" key="1">
    <source>
        <dbReference type="ARBA" id="ARBA00022737"/>
    </source>
</evidence>
<accession>A0AA38H9X5</accession>
<keyword evidence="1" id="KW-0677">Repeat</keyword>
<evidence type="ECO:0000259" key="4">
    <source>
        <dbReference type="PROSITE" id="PS51228"/>
    </source>
</evidence>
<name>A0AA38H9X5_9TREE</name>
<dbReference type="SMART" id="SM00248">
    <property type="entry name" value="ANK"/>
    <property type="match status" value="2"/>
</dbReference>
<reference evidence="5" key="1">
    <citation type="journal article" date="2022" name="G3 (Bethesda)">
        <title>High quality genome of the basidiomycete yeast Dioszegia hungarica PDD-24b-2 isolated from cloud water.</title>
        <authorList>
            <person name="Jarrige D."/>
            <person name="Haridas S."/>
            <person name="Bleykasten-Grosshans C."/>
            <person name="Joly M."/>
            <person name="Nadalig T."/>
            <person name="Sancelme M."/>
            <person name="Vuilleumier S."/>
            <person name="Grigoriev I.V."/>
            <person name="Amato P."/>
            <person name="Bringel F."/>
        </authorList>
    </citation>
    <scope>NUCLEOTIDE SEQUENCE</scope>
    <source>
        <strain evidence="5">PDD-24b-2</strain>
    </source>
</reference>
<dbReference type="Pfam" id="PF00887">
    <property type="entry name" value="ACBP"/>
    <property type="match status" value="1"/>
</dbReference>
<gene>
    <name evidence="5" type="ORF">MKK02DRAFT_45202</name>
</gene>
<keyword evidence="2 3" id="KW-0040">ANK repeat</keyword>
<feature type="repeat" description="ANK" evidence="3">
    <location>
        <begin position="145"/>
        <end position="177"/>
    </location>
</feature>
<proteinExistence type="predicted"/>
<evidence type="ECO:0000313" key="5">
    <source>
        <dbReference type="EMBL" id="KAI9636498.1"/>
    </source>
</evidence>
<dbReference type="PRINTS" id="PR00689">
    <property type="entry name" value="ACOABINDINGP"/>
</dbReference>
<dbReference type="Pfam" id="PF12796">
    <property type="entry name" value="Ank_2"/>
    <property type="match status" value="1"/>
</dbReference>
<comment type="caution">
    <text evidence="5">The sequence shown here is derived from an EMBL/GenBank/DDBJ whole genome shotgun (WGS) entry which is preliminary data.</text>
</comment>
<dbReference type="Gene3D" id="1.20.80.10">
    <property type="match status" value="1"/>
</dbReference>
<dbReference type="InterPro" id="IPR000582">
    <property type="entry name" value="Acyl-CoA-binding_protein"/>
</dbReference>
<dbReference type="InterPro" id="IPR002110">
    <property type="entry name" value="Ankyrin_rpt"/>
</dbReference>
<dbReference type="InterPro" id="IPR036770">
    <property type="entry name" value="Ankyrin_rpt-contain_sf"/>
</dbReference>
<dbReference type="GeneID" id="77732489"/>
<dbReference type="SUPFAM" id="SSF47027">
    <property type="entry name" value="Acyl-CoA binding protein"/>
    <property type="match status" value="1"/>
</dbReference>
<dbReference type="PROSITE" id="PS50297">
    <property type="entry name" value="ANK_REP_REGION"/>
    <property type="match status" value="1"/>
</dbReference>
<dbReference type="SUPFAM" id="SSF48403">
    <property type="entry name" value="Ankyrin repeat"/>
    <property type="match status" value="1"/>
</dbReference>
<organism evidence="5 6">
    <name type="scientific">Dioszegia hungarica</name>
    <dbReference type="NCBI Taxonomy" id="4972"/>
    <lineage>
        <taxon>Eukaryota</taxon>
        <taxon>Fungi</taxon>
        <taxon>Dikarya</taxon>
        <taxon>Basidiomycota</taxon>
        <taxon>Agaricomycotina</taxon>
        <taxon>Tremellomycetes</taxon>
        <taxon>Tremellales</taxon>
        <taxon>Bulleribasidiaceae</taxon>
        <taxon>Dioszegia</taxon>
    </lineage>
</organism>
<feature type="domain" description="ACB" evidence="4">
    <location>
        <begin position="4"/>
        <end position="93"/>
    </location>
</feature>
<evidence type="ECO:0000313" key="6">
    <source>
        <dbReference type="Proteomes" id="UP001164286"/>
    </source>
</evidence>
<dbReference type="Gene3D" id="1.25.40.20">
    <property type="entry name" value="Ankyrin repeat-containing domain"/>
    <property type="match status" value="1"/>
</dbReference>